<dbReference type="STRING" id="6689.A0A3R7MJC7"/>
<gene>
    <name evidence="11" type="ORF">C7M84_018911</name>
</gene>
<dbReference type="InterPro" id="IPR024161">
    <property type="entry name" value="Znf_nanos-typ"/>
</dbReference>
<evidence type="ECO:0000256" key="8">
    <source>
        <dbReference type="PROSITE-ProRule" id="PRU00855"/>
    </source>
</evidence>
<evidence type="ECO:0000256" key="4">
    <source>
        <dbReference type="ARBA" id="ARBA00022771"/>
    </source>
</evidence>
<comment type="subcellular location">
    <subcellularLocation>
        <location evidence="1">Cytoplasm</location>
    </subcellularLocation>
</comment>
<keyword evidence="5" id="KW-0862">Zinc</keyword>
<dbReference type="PANTHER" id="PTHR12887">
    <property type="entry name" value="NANOS PROTEIN"/>
    <property type="match status" value="1"/>
</dbReference>
<evidence type="ECO:0000259" key="10">
    <source>
        <dbReference type="PROSITE" id="PS51522"/>
    </source>
</evidence>
<keyword evidence="4 8" id="KW-0863">Zinc-finger</keyword>
<dbReference type="GO" id="GO:0005737">
    <property type="term" value="C:cytoplasm"/>
    <property type="evidence" value="ECO:0007669"/>
    <property type="project" value="UniProtKB-SubCell"/>
</dbReference>
<dbReference type="PROSITE" id="PS51522">
    <property type="entry name" value="ZF_NANOS"/>
    <property type="match status" value="1"/>
</dbReference>
<feature type="region of interest" description="Disordered" evidence="9">
    <location>
        <begin position="94"/>
        <end position="180"/>
    </location>
</feature>
<evidence type="ECO:0000256" key="6">
    <source>
        <dbReference type="ARBA" id="ARBA00022845"/>
    </source>
</evidence>
<keyword evidence="7 8" id="KW-0694">RNA-binding</keyword>
<evidence type="ECO:0000313" key="12">
    <source>
        <dbReference type="Proteomes" id="UP000283509"/>
    </source>
</evidence>
<evidence type="ECO:0000313" key="11">
    <source>
        <dbReference type="EMBL" id="ROT63219.1"/>
    </source>
</evidence>
<feature type="compositionally biased region" description="Polar residues" evidence="9">
    <location>
        <begin position="94"/>
        <end position="105"/>
    </location>
</feature>
<evidence type="ECO:0000256" key="9">
    <source>
        <dbReference type="SAM" id="MobiDB-lite"/>
    </source>
</evidence>
<evidence type="ECO:0000256" key="7">
    <source>
        <dbReference type="ARBA" id="ARBA00022884"/>
    </source>
</evidence>
<feature type="compositionally biased region" description="Basic and acidic residues" evidence="9">
    <location>
        <begin position="106"/>
        <end position="119"/>
    </location>
</feature>
<sequence>MTFLCHSVFRRSSHQHHVTNLKMEGIVDGVRMCDAFDFWKAYARLPFEAPSSTSACEYLPSTMCGNPDSMPGPSLASTAKPDFLTSTQRFSYASSDSSTNFTFSPRSDRLTSHSARSRDSTTLSKWPPVPASDRPTLDSSSSRSPSNSSSRSSRLEDSETPRSSGYSTFSYASSPSRLDSNGGIARSRSFCHPVNFGSESSVASSSATTCQPEPPAITIIISDADIVPTNSVDEALAEFRATGRDSPFEPKPVSAESSGRHRSSRKKCGDPSCRKCPSKGGRKKPSVRCVFCATNGEEDVEHLFKNALGQVVCPVLSAFTCKLCGASGANAHTFKYCPKNPFSRGNPVAAGLPPGIPLTLVDERVRQTPGAI</sequence>
<feature type="compositionally biased region" description="Low complexity" evidence="9">
    <location>
        <begin position="132"/>
        <end position="152"/>
    </location>
</feature>
<evidence type="ECO:0000256" key="5">
    <source>
        <dbReference type="ARBA" id="ARBA00022833"/>
    </source>
</evidence>
<organism evidence="11 12">
    <name type="scientific">Penaeus vannamei</name>
    <name type="common">Whiteleg shrimp</name>
    <name type="synonym">Litopenaeus vannamei</name>
    <dbReference type="NCBI Taxonomy" id="6689"/>
    <lineage>
        <taxon>Eukaryota</taxon>
        <taxon>Metazoa</taxon>
        <taxon>Ecdysozoa</taxon>
        <taxon>Arthropoda</taxon>
        <taxon>Crustacea</taxon>
        <taxon>Multicrustacea</taxon>
        <taxon>Malacostraca</taxon>
        <taxon>Eumalacostraca</taxon>
        <taxon>Eucarida</taxon>
        <taxon>Decapoda</taxon>
        <taxon>Dendrobranchiata</taxon>
        <taxon>Penaeoidea</taxon>
        <taxon>Penaeidae</taxon>
        <taxon>Penaeus</taxon>
    </lineage>
</organism>
<keyword evidence="3" id="KW-0479">Metal-binding</keyword>
<dbReference type="Proteomes" id="UP000283509">
    <property type="component" value="Unassembled WGS sequence"/>
</dbReference>
<comment type="caution">
    <text evidence="11">The sequence shown here is derived from an EMBL/GenBank/DDBJ whole genome shotgun (WGS) entry which is preliminary data.</text>
</comment>
<feature type="region of interest" description="Disordered" evidence="9">
    <location>
        <begin position="241"/>
        <end position="284"/>
    </location>
</feature>
<evidence type="ECO:0000256" key="2">
    <source>
        <dbReference type="ARBA" id="ARBA00022490"/>
    </source>
</evidence>
<keyword evidence="12" id="KW-1185">Reference proteome</keyword>
<evidence type="ECO:0000256" key="3">
    <source>
        <dbReference type="ARBA" id="ARBA00022723"/>
    </source>
</evidence>
<dbReference type="Gene3D" id="4.10.60.30">
    <property type="entry name" value="Nanos, RNA-binding domain"/>
    <property type="match status" value="1"/>
</dbReference>
<reference evidence="11 12" key="1">
    <citation type="submission" date="2018-04" db="EMBL/GenBank/DDBJ databases">
        <authorList>
            <person name="Zhang X."/>
            <person name="Yuan J."/>
            <person name="Li F."/>
            <person name="Xiang J."/>
        </authorList>
    </citation>
    <scope>NUCLEOTIDE SEQUENCE [LARGE SCALE GENOMIC DNA]</scope>
    <source>
        <tissue evidence="11">Muscle</tissue>
    </source>
</reference>
<dbReference type="GO" id="GO:0008270">
    <property type="term" value="F:zinc ion binding"/>
    <property type="evidence" value="ECO:0007669"/>
    <property type="project" value="UniProtKB-KW"/>
</dbReference>
<evidence type="ECO:0000256" key="1">
    <source>
        <dbReference type="ARBA" id="ARBA00004496"/>
    </source>
</evidence>
<dbReference type="InterPro" id="IPR038129">
    <property type="entry name" value="Nanos_sf"/>
</dbReference>
<dbReference type="GO" id="GO:0003723">
    <property type="term" value="F:RNA binding"/>
    <property type="evidence" value="ECO:0007669"/>
    <property type="project" value="UniProtKB-UniRule"/>
</dbReference>
<dbReference type="EMBL" id="QCYY01003473">
    <property type="protein sequence ID" value="ROT63219.1"/>
    <property type="molecule type" value="Genomic_DNA"/>
</dbReference>
<reference evidence="11 12" key="2">
    <citation type="submission" date="2019-01" db="EMBL/GenBank/DDBJ databases">
        <title>The decoding of complex shrimp genome reveals the adaptation for benthos swimmer, frequently molting mechanism and breeding impact on genome.</title>
        <authorList>
            <person name="Sun Y."/>
            <person name="Gao Y."/>
            <person name="Yu Y."/>
        </authorList>
    </citation>
    <scope>NUCLEOTIDE SEQUENCE [LARGE SCALE GENOMIC DNA]</scope>
    <source>
        <tissue evidence="11">Muscle</tissue>
    </source>
</reference>
<dbReference type="GO" id="GO:0006417">
    <property type="term" value="P:regulation of translation"/>
    <property type="evidence" value="ECO:0007669"/>
    <property type="project" value="UniProtKB-UniRule"/>
</dbReference>
<protein>
    <recommendedName>
        <fullName evidence="10">Nanos-type domain-containing protein</fullName>
    </recommendedName>
</protein>
<keyword evidence="6 8" id="KW-0810">Translation regulation</keyword>
<feature type="compositionally biased region" description="Low complexity" evidence="9">
    <location>
        <begin position="163"/>
        <end position="176"/>
    </location>
</feature>
<dbReference type="AlphaFoldDB" id="A0A3R7MJC7"/>
<dbReference type="InterPro" id="IPR008705">
    <property type="entry name" value="Nanos/Xcar2"/>
</dbReference>
<accession>A0A3R7MJC7</accession>
<proteinExistence type="inferred from homology"/>
<dbReference type="Pfam" id="PF05741">
    <property type="entry name" value="zf-nanos"/>
    <property type="match status" value="1"/>
</dbReference>
<name>A0A3R7MJC7_PENVA</name>
<keyword evidence="2" id="KW-0963">Cytoplasm</keyword>
<comment type="similarity">
    <text evidence="8">Belongs to the nanos family.</text>
</comment>
<feature type="domain" description="Nanos-type" evidence="10">
    <location>
        <begin position="288"/>
        <end position="339"/>
    </location>
</feature>